<evidence type="ECO:0000313" key="10">
    <source>
        <dbReference type="EMBL" id="KAK4494154.1"/>
    </source>
</evidence>
<reference evidence="10 11" key="1">
    <citation type="journal article" date="2023" name="G3 (Bethesda)">
        <title>A chromosome-level genome assembly of Zasmidium syzygii isolated from banana leaves.</title>
        <authorList>
            <person name="van Westerhoven A.C."/>
            <person name="Mehrabi R."/>
            <person name="Talebi R."/>
            <person name="Steentjes M.B.F."/>
            <person name="Corcolon B."/>
            <person name="Chong P.A."/>
            <person name="Kema G.H.J."/>
            <person name="Seidl M.F."/>
        </authorList>
    </citation>
    <scope>NUCLEOTIDE SEQUENCE [LARGE SCALE GENOMIC DNA]</scope>
    <source>
        <strain evidence="10 11">P124</strain>
    </source>
</reference>
<keyword evidence="6" id="KW-0238">DNA-binding</keyword>
<dbReference type="PANTHER" id="PTHR14134:SF2">
    <property type="entry name" value="E3 UBIQUITIN-PROTEIN LIGASE RAD18"/>
    <property type="match status" value="1"/>
</dbReference>
<feature type="compositionally biased region" description="Low complexity" evidence="7">
    <location>
        <begin position="144"/>
        <end position="155"/>
    </location>
</feature>
<dbReference type="PROSITE" id="PS50089">
    <property type="entry name" value="ZF_RING_2"/>
    <property type="match status" value="1"/>
</dbReference>
<dbReference type="SMART" id="SM00184">
    <property type="entry name" value="RING"/>
    <property type="match status" value="1"/>
</dbReference>
<keyword evidence="6" id="KW-0808">Transferase</keyword>
<name>A0ABR0DYB3_ZASCE</name>
<feature type="compositionally biased region" description="Polar residues" evidence="7">
    <location>
        <begin position="362"/>
        <end position="377"/>
    </location>
</feature>
<gene>
    <name evidence="10" type="ORF">PRZ48_014452</name>
</gene>
<feature type="compositionally biased region" description="Acidic residues" evidence="7">
    <location>
        <begin position="156"/>
        <end position="166"/>
    </location>
</feature>
<dbReference type="PROSITE" id="PS50800">
    <property type="entry name" value="SAP"/>
    <property type="match status" value="1"/>
</dbReference>
<feature type="region of interest" description="Disordered" evidence="7">
    <location>
        <begin position="338"/>
        <end position="542"/>
    </location>
</feature>
<feature type="region of interest" description="Disordered" evidence="7">
    <location>
        <begin position="130"/>
        <end position="177"/>
    </location>
</feature>
<dbReference type="PROSITE" id="PS00518">
    <property type="entry name" value="ZF_RING_1"/>
    <property type="match status" value="1"/>
</dbReference>
<comment type="pathway">
    <text evidence="6">Protein modification; protein ubiquitination.</text>
</comment>
<keyword evidence="3 5" id="KW-0863">Zinc-finger</keyword>
<keyword evidence="6" id="KW-0833">Ubl conjugation pathway</keyword>
<dbReference type="InterPro" id="IPR013083">
    <property type="entry name" value="Znf_RING/FYVE/PHD"/>
</dbReference>
<sequence length="542" mass="59928">MDSAYDVPDSTDWLNTPLNGFSELENALHCQICKEFYDTPMITSCNHTFCSKCIRTSLSSDGKCPACRTSDQANKLRNNWALQEVVTTFVTARPAALGVARQAQEELEAPKRVGKRKRAAVLDSDDIAEAEASRRTTRSKSRRIAASQESQPEPIEIADSDDEDEEYRPQPPPDDGLVECPLGCGKRMKEVDVFTHLDRCEDEKKQASRSKTKAPLNGFGRSASGQNARPHDRINELNYSMMKELALKKKLKDVGIPDWGSKQLQIQRHKEWVNIWNANCDSNHPRSKRELLHDLDVWERTQGGRASNANGLSSTIMKKDFDRDAYSKRHEDDFSRLIADAKRKKSNPAAEPKPPKDEEDTIQQPTASETPISTEPTTNDRTKPYEDNPEALSSVREKVEALNRGESIEPVMNEGFKAPATEVLPMDTGPSDAHDFALPHATQPIADPPSIFNATTNPLDTHEDRNASQPAGPAHGEAGPEKDPIPLRRPSSRDEHSTHEHTGSPCDLATHIADTSDPPRKVPMFAVPAQPVGDIDGGVAGS</sequence>
<dbReference type="InterPro" id="IPR039577">
    <property type="entry name" value="Rad18"/>
</dbReference>
<keyword evidence="6" id="KW-0539">Nucleus</keyword>
<evidence type="ECO:0000256" key="3">
    <source>
        <dbReference type="ARBA" id="ARBA00022771"/>
    </source>
</evidence>
<comment type="catalytic activity">
    <reaction evidence="6">
        <text>S-ubiquitinyl-[E2 ubiquitin-conjugating enzyme]-L-cysteine + [acceptor protein]-L-lysine = [E2 ubiquitin-conjugating enzyme]-L-cysteine + N(6)-ubiquitinyl-[acceptor protein]-L-lysine.</text>
        <dbReference type="EC" id="2.3.2.27"/>
    </reaction>
</comment>
<feature type="compositionally biased region" description="Basic and acidic residues" evidence="7">
    <location>
        <begin position="395"/>
        <end position="407"/>
    </location>
</feature>
<dbReference type="SUPFAM" id="SSF57850">
    <property type="entry name" value="RING/U-box"/>
    <property type="match status" value="1"/>
</dbReference>
<keyword evidence="6" id="KW-0227">DNA damage</keyword>
<dbReference type="EMBL" id="JAXOVC010000014">
    <property type="protein sequence ID" value="KAK4494154.1"/>
    <property type="molecule type" value="Genomic_DNA"/>
</dbReference>
<evidence type="ECO:0000256" key="1">
    <source>
        <dbReference type="ARBA" id="ARBA00015551"/>
    </source>
</evidence>
<evidence type="ECO:0000256" key="2">
    <source>
        <dbReference type="ARBA" id="ARBA00022723"/>
    </source>
</evidence>
<dbReference type="InterPro" id="IPR017907">
    <property type="entry name" value="Znf_RING_CS"/>
</dbReference>
<dbReference type="PANTHER" id="PTHR14134">
    <property type="entry name" value="E3 UBIQUITIN-PROTEIN LIGASE RAD18"/>
    <property type="match status" value="1"/>
</dbReference>
<evidence type="ECO:0000313" key="11">
    <source>
        <dbReference type="Proteomes" id="UP001305779"/>
    </source>
</evidence>
<feature type="domain" description="SAP" evidence="9">
    <location>
        <begin position="239"/>
        <end position="273"/>
    </location>
</feature>
<protein>
    <recommendedName>
        <fullName evidence="1 6">Postreplication repair E3 ubiquitin-protein ligase RAD18</fullName>
        <ecNumber evidence="6">2.3.2.27</ecNumber>
    </recommendedName>
    <alternativeName>
        <fullName evidence="6">RING-type E3 ubiquitin transferase RAD18</fullName>
    </alternativeName>
</protein>
<evidence type="ECO:0000259" key="8">
    <source>
        <dbReference type="PROSITE" id="PS50089"/>
    </source>
</evidence>
<dbReference type="Gene3D" id="3.30.40.10">
    <property type="entry name" value="Zinc/RING finger domain, C3HC4 (zinc finger)"/>
    <property type="match status" value="1"/>
</dbReference>
<keyword evidence="2 6" id="KW-0479">Metal-binding</keyword>
<keyword evidence="6" id="KW-0234">DNA repair</keyword>
<dbReference type="InterPro" id="IPR004580">
    <property type="entry name" value="Rad18_fungi"/>
</dbReference>
<proteinExistence type="inferred from homology"/>
<keyword evidence="11" id="KW-1185">Reference proteome</keyword>
<dbReference type="Pfam" id="PF13923">
    <property type="entry name" value="zf-C3HC4_2"/>
    <property type="match status" value="1"/>
</dbReference>
<evidence type="ECO:0000256" key="5">
    <source>
        <dbReference type="PROSITE-ProRule" id="PRU00175"/>
    </source>
</evidence>
<keyword evidence="4 6" id="KW-0862">Zinc</keyword>
<evidence type="ECO:0000256" key="4">
    <source>
        <dbReference type="ARBA" id="ARBA00022833"/>
    </source>
</evidence>
<evidence type="ECO:0000259" key="9">
    <source>
        <dbReference type="PROSITE" id="PS50800"/>
    </source>
</evidence>
<comment type="similarity">
    <text evidence="6">Belongs to the RAD18 family.</text>
</comment>
<comment type="caution">
    <text evidence="10">The sequence shown here is derived from an EMBL/GenBank/DDBJ whole genome shotgun (WGS) entry which is preliminary data.</text>
</comment>
<feature type="domain" description="RING-type" evidence="8">
    <location>
        <begin position="30"/>
        <end position="68"/>
    </location>
</feature>
<comment type="subcellular location">
    <subcellularLocation>
        <location evidence="6">Nucleus</location>
    </subcellularLocation>
</comment>
<evidence type="ECO:0000256" key="7">
    <source>
        <dbReference type="SAM" id="MobiDB-lite"/>
    </source>
</evidence>
<evidence type="ECO:0000256" key="6">
    <source>
        <dbReference type="RuleBase" id="RU368093"/>
    </source>
</evidence>
<dbReference type="SMART" id="SM00513">
    <property type="entry name" value="SAP"/>
    <property type="match status" value="1"/>
</dbReference>
<organism evidence="10 11">
    <name type="scientific">Zasmidium cellare</name>
    <name type="common">Wine cellar mold</name>
    <name type="synonym">Racodium cellare</name>
    <dbReference type="NCBI Taxonomy" id="395010"/>
    <lineage>
        <taxon>Eukaryota</taxon>
        <taxon>Fungi</taxon>
        <taxon>Dikarya</taxon>
        <taxon>Ascomycota</taxon>
        <taxon>Pezizomycotina</taxon>
        <taxon>Dothideomycetes</taxon>
        <taxon>Dothideomycetidae</taxon>
        <taxon>Mycosphaerellales</taxon>
        <taxon>Mycosphaerellaceae</taxon>
        <taxon>Zasmidium</taxon>
    </lineage>
</organism>
<dbReference type="InterPro" id="IPR003034">
    <property type="entry name" value="SAP_dom"/>
</dbReference>
<dbReference type="InterPro" id="IPR001841">
    <property type="entry name" value="Znf_RING"/>
</dbReference>
<dbReference type="NCBIfam" id="TIGR00599">
    <property type="entry name" value="rad18"/>
    <property type="match status" value="1"/>
</dbReference>
<comment type="function">
    <text evidence="6">E3 RING-finger protein, member of the UBC2/RAD6 epistasis group. Associates to the E2 ubiquitin conjugating enzyme UBC2/RAD6 to form the UBC2-RAD18 ubiquitin ligase complex involved in postreplicative repair (PRR) of damaged DNA.</text>
</comment>
<dbReference type="EC" id="2.3.2.27" evidence="6"/>
<feature type="compositionally biased region" description="Basic and acidic residues" evidence="7">
    <location>
        <begin position="478"/>
        <end position="502"/>
    </location>
</feature>
<dbReference type="Proteomes" id="UP001305779">
    <property type="component" value="Unassembled WGS sequence"/>
</dbReference>
<comment type="subunit">
    <text evidence="6">Interacts with E2 UBC2, forming a complex with ubiquitin ligase activity.</text>
</comment>
<feature type="region of interest" description="Disordered" evidence="7">
    <location>
        <begin position="202"/>
        <end position="230"/>
    </location>
</feature>
<accession>A0ABR0DYB3</accession>